<feature type="transmembrane region" description="Helical" evidence="1">
    <location>
        <begin position="235"/>
        <end position="256"/>
    </location>
</feature>
<feature type="transmembrane region" description="Helical" evidence="1">
    <location>
        <begin position="160"/>
        <end position="184"/>
    </location>
</feature>
<sequence length="480" mass="51923">MRPALPAASDPGPLWVAAPPMALVALVLLLVAPRYGPHWDELYFGMLPPRWWYVDQPPLTVWLTWMLGRVSDDLWVQRLPGVVAAVAGAFVATLFPRALGAPTSVQRLAGWAHAFTVYPLIMGHLFTTATLDLLAWQVVVLLVLRACLGHPHALLWAGTVAGLACWNKLLVVVLAAALLVGLLLTRPSLLRTRDALLGSSVFVLLGAPQVLLQLVHGLPMAEVSGGLVDEQGDLVRLVLLPALALFAGPPLLRVWLSGFLTPWRRPDRPARFLLPTFVLVLLWTFANPSQPYYPVGVLLPALAVGWATPAVAERWSRARSRTVVAANGVVACLLCLPVLPPTETWVSAVSRLNPTIRDQVGWPGYAQQISDLRRPGEAVVTDTYALAGAVHRYGSSADRAAVHSGHNALWDLGPPEGDEVLLVGEDAVARRGDFGRCGAATELDTGPVVHPRLEHVPVLHCVDPVADWATLWPRFRRLGG</sequence>
<dbReference type="STRING" id="1758689.SGUI_3039"/>
<feature type="transmembrane region" description="Helical" evidence="1">
    <location>
        <begin position="79"/>
        <end position="96"/>
    </location>
</feature>
<dbReference type="Proteomes" id="UP000092482">
    <property type="component" value="Chromosome"/>
</dbReference>
<dbReference type="KEGG" id="serj:SGUI_3039"/>
<proteinExistence type="predicted"/>
<dbReference type="EMBL" id="CP014989">
    <property type="protein sequence ID" value="ANS80435.1"/>
    <property type="molecule type" value="Genomic_DNA"/>
</dbReference>
<keyword evidence="1" id="KW-0472">Membrane</keyword>
<dbReference type="RefSeq" id="WP_066641763.1">
    <property type="nucleotide sequence ID" value="NZ_CP014989.1"/>
</dbReference>
<gene>
    <name evidence="3" type="ORF">SGUI_3039</name>
</gene>
<organism evidence="3 4">
    <name type="scientific">Serinicoccus hydrothermalis</name>
    <dbReference type="NCBI Taxonomy" id="1758689"/>
    <lineage>
        <taxon>Bacteria</taxon>
        <taxon>Bacillati</taxon>
        <taxon>Actinomycetota</taxon>
        <taxon>Actinomycetes</taxon>
        <taxon>Micrococcales</taxon>
        <taxon>Ornithinimicrobiaceae</taxon>
        <taxon>Serinicoccus</taxon>
    </lineage>
</organism>
<feature type="domain" description="Glycosyltransferase RgtA/B/C/D-like" evidence="2">
    <location>
        <begin position="55"/>
        <end position="208"/>
    </location>
</feature>
<keyword evidence="1" id="KW-0812">Transmembrane</keyword>
<feature type="transmembrane region" description="Helical" evidence="1">
    <location>
        <begin position="196"/>
        <end position="215"/>
    </location>
</feature>
<accession>A0A1B1NG69</accession>
<keyword evidence="1" id="KW-1133">Transmembrane helix</keyword>
<name>A0A1B1NG69_9MICO</name>
<dbReference type="Pfam" id="PF13231">
    <property type="entry name" value="PMT_2"/>
    <property type="match status" value="1"/>
</dbReference>
<feature type="transmembrane region" description="Helical" evidence="1">
    <location>
        <begin position="292"/>
        <end position="312"/>
    </location>
</feature>
<keyword evidence="4" id="KW-1185">Reference proteome</keyword>
<dbReference type="AlphaFoldDB" id="A0A1B1NG69"/>
<feature type="transmembrane region" description="Helical" evidence="1">
    <location>
        <begin position="108"/>
        <end position="126"/>
    </location>
</feature>
<dbReference type="OrthoDB" id="5166595at2"/>
<dbReference type="InterPro" id="IPR038731">
    <property type="entry name" value="RgtA/B/C-like"/>
</dbReference>
<evidence type="ECO:0000259" key="2">
    <source>
        <dbReference type="Pfam" id="PF13231"/>
    </source>
</evidence>
<reference evidence="3 4" key="1">
    <citation type="submission" date="2016-03" db="EMBL/GenBank/DDBJ databases">
        <title>Shallow-sea hydrothermal system.</title>
        <authorList>
            <person name="Tang K."/>
        </authorList>
    </citation>
    <scope>NUCLEOTIDE SEQUENCE [LARGE SCALE GENOMIC DNA]</scope>
    <source>
        <strain evidence="3 4">JLT9</strain>
    </source>
</reference>
<evidence type="ECO:0000256" key="1">
    <source>
        <dbReference type="SAM" id="Phobius"/>
    </source>
</evidence>
<protein>
    <recommendedName>
        <fullName evidence="2">Glycosyltransferase RgtA/B/C/D-like domain-containing protein</fullName>
    </recommendedName>
</protein>
<evidence type="ECO:0000313" key="3">
    <source>
        <dbReference type="EMBL" id="ANS80435.1"/>
    </source>
</evidence>
<feature type="transmembrane region" description="Helical" evidence="1">
    <location>
        <begin position="268"/>
        <end position="286"/>
    </location>
</feature>
<evidence type="ECO:0000313" key="4">
    <source>
        <dbReference type="Proteomes" id="UP000092482"/>
    </source>
</evidence>
<feature type="transmembrane region" description="Helical" evidence="1">
    <location>
        <begin position="12"/>
        <end position="31"/>
    </location>
</feature>